<protein>
    <submittedName>
        <fullName evidence="1">Uncharacterized protein</fullName>
    </submittedName>
</protein>
<dbReference type="eggNOG" id="ENOG50318QR">
    <property type="taxonomic scope" value="Bacteria"/>
</dbReference>
<dbReference type="HOGENOM" id="CLU_2422182_0_0_7"/>
<evidence type="ECO:0000313" key="1">
    <source>
        <dbReference type="EMBL" id="EIG55389.1"/>
    </source>
</evidence>
<accession>I2Q6I3</accession>
<name>I2Q6I3_9BACT</name>
<reference evidence="1" key="1">
    <citation type="submission" date="2011-11" db="EMBL/GenBank/DDBJ databases">
        <title>Improved High-Quality Draft sequence of Desulfovibrio sp. U5L.</title>
        <authorList>
            <consortium name="US DOE Joint Genome Institute"/>
            <person name="Lucas S."/>
            <person name="Han J."/>
            <person name="Lapidus A."/>
            <person name="Cheng J.-F."/>
            <person name="Goodwin L."/>
            <person name="Pitluck S."/>
            <person name="Peters L."/>
            <person name="Ovchinnikova G."/>
            <person name="Held B."/>
            <person name="Detter J.C."/>
            <person name="Han C."/>
            <person name="Tapia R."/>
            <person name="Land M."/>
            <person name="Hauser L."/>
            <person name="Kyrpides N."/>
            <person name="Ivanova N."/>
            <person name="Pagani I."/>
            <person name="Gabster J."/>
            <person name="Walker C."/>
            <person name="Stolyar S."/>
            <person name="Stahl D."/>
            <person name="Arkin A."/>
            <person name="Dehal P."/>
            <person name="Hazen T."/>
            <person name="Woyke T."/>
        </authorList>
    </citation>
    <scope>NUCLEOTIDE SEQUENCE [LARGE SCALE GENOMIC DNA]</scope>
    <source>
        <strain evidence="1">U5L</strain>
    </source>
</reference>
<sequence>MAQRCLWDKSHPVFQSHRYPCDFLCERCNKEIYENYRALYTPKQFEVNIDKVKEQRERTFEREWTQGEAWIVETMGLDTLVKIDLFDNDLV</sequence>
<proteinExistence type="predicted"/>
<organism evidence="1">
    <name type="scientific">Desulfovibrio sp. U5L</name>
    <dbReference type="NCBI Taxonomy" id="596152"/>
    <lineage>
        <taxon>Bacteria</taxon>
        <taxon>Pseudomonadati</taxon>
        <taxon>Thermodesulfobacteriota</taxon>
        <taxon>Desulfovibrionia</taxon>
        <taxon>Desulfovibrionales</taxon>
        <taxon>Desulfovibrionaceae</taxon>
        <taxon>Desulfovibrio</taxon>
    </lineage>
</organism>
<dbReference type="AlphaFoldDB" id="I2Q6I3"/>
<dbReference type="EMBL" id="JH600068">
    <property type="protein sequence ID" value="EIG55389.1"/>
    <property type="molecule type" value="Genomic_DNA"/>
</dbReference>
<gene>
    <name evidence="1" type="ORF">DesU5LDRAFT_3773</name>
</gene>